<reference evidence="2" key="1">
    <citation type="submission" date="2021-01" db="EMBL/GenBank/DDBJ databases">
        <authorList>
            <consortium name="Aspergillus luchuensis mut. kawachii IFO 4304 genome sequencing consortium"/>
            <person name="Kazuki M."/>
            <person name="Futagami T."/>
        </authorList>
    </citation>
    <scope>NUCLEOTIDE SEQUENCE</scope>
    <source>
        <strain evidence="2">IFO 4308</strain>
    </source>
</reference>
<evidence type="ECO:0000256" key="1">
    <source>
        <dbReference type="SAM" id="MobiDB-lite"/>
    </source>
</evidence>
<dbReference type="GeneID" id="64958187"/>
<accession>A0A7R7W5Q7</accession>
<evidence type="ECO:0000313" key="2">
    <source>
        <dbReference type="EMBL" id="BCR96862.1"/>
    </source>
</evidence>
<sequence length="126" mass="13979">MERREEVVPILGRERNNDKNRPMEPIRGGVHVTATGDGEQKGQSVPCISRQIFWLRFAAAMDLASDVGVRHSVVLSSLEIRHLVDFSPATTSIAREIRLCVIAIVVGWTTSRVVSALLNRRSSSDQ</sequence>
<reference evidence="2" key="2">
    <citation type="submission" date="2021-02" db="EMBL/GenBank/DDBJ databases">
        <title>Aspergillus luchuensis mut. kawachii IFO 4304 genome sequence.</title>
        <authorList>
            <person name="Mori K."/>
            <person name="Kadooka C."/>
            <person name="Goto M."/>
            <person name="Futagami T."/>
        </authorList>
    </citation>
    <scope>NUCLEOTIDE SEQUENCE</scope>
    <source>
        <strain evidence="2">IFO 4308</strain>
    </source>
</reference>
<organism evidence="2 3">
    <name type="scientific">Aspergillus kawachii</name>
    <name type="common">White koji mold</name>
    <name type="synonym">Aspergillus awamori var. kawachi</name>
    <dbReference type="NCBI Taxonomy" id="1069201"/>
    <lineage>
        <taxon>Eukaryota</taxon>
        <taxon>Fungi</taxon>
        <taxon>Dikarya</taxon>
        <taxon>Ascomycota</taxon>
        <taxon>Pezizomycotina</taxon>
        <taxon>Eurotiomycetes</taxon>
        <taxon>Eurotiomycetidae</taxon>
        <taxon>Eurotiales</taxon>
        <taxon>Aspergillaceae</taxon>
        <taxon>Aspergillus</taxon>
        <taxon>Aspergillus subgen. Circumdati</taxon>
    </lineage>
</organism>
<keyword evidence="3" id="KW-1185">Reference proteome</keyword>
<dbReference type="KEGG" id="aluc:AKAW2_30181A"/>
<proteinExistence type="predicted"/>
<feature type="region of interest" description="Disordered" evidence="1">
    <location>
        <begin position="15"/>
        <end position="43"/>
    </location>
</feature>
<gene>
    <name evidence="2" type="ORF">AKAW2_30181A</name>
</gene>
<dbReference type="RefSeq" id="XP_041540628.1">
    <property type="nucleotide sequence ID" value="XM_041686666.1"/>
</dbReference>
<dbReference type="EMBL" id="AP024427">
    <property type="protein sequence ID" value="BCR96862.1"/>
    <property type="molecule type" value="Genomic_DNA"/>
</dbReference>
<feature type="compositionally biased region" description="Basic and acidic residues" evidence="1">
    <location>
        <begin position="15"/>
        <end position="24"/>
    </location>
</feature>
<dbReference type="Proteomes" id="UP000661280">
    <property type="component" value="Chromosome 3"/>
</dbReference>
<evidence type="ECO:0000313" key="3">
    <source>
        <dbReference type="Proteomes" id="UP000661280"/>
    </source>
</evidence>
<protein>
    <submittedName>
        <fullName evidence="2">Uncharacterized protein</fullName>
    </submittedName>
</protein>
<dbReference type="OrthoDB" id="273010at2759"/>
<dbReference type="AlphaFoldDB" id="A0A7R7W5Q7"/>
<name>A0A7R7W5Q7_ASPKA</name>